<protein>
    <submittedName>
        <fullName evidence="3">DUF1080 domain-containing protein</fullName>
    </submittedName>
</protein>
<reference evidence="4" key="1">
    <citation type="journal article" date="2019" name="Int. J. Syst. Evol. Microbiol.">
        <title>The Global Catalogue of Microorganisms (GCM) 10K type strain sequencing project: providing services to taxonomists for standard genome sequencing and annotation.</title>
        <authorList>
            <consortium name="The Broad Institute Genomics Platform"/>
            <consortium name="The Broad Institute Genome Sequencing Center for Infectious Disease"/>
            <person name="Wu L."/>
            <person name="Ma J."/>
        </authorList>
    </citation>
    <scope>NUCLEOTIDE SEQUENCE [LARGE SCALE GENOMIC DNA]</scope>
    <source>
        <strain evidence="4">KCTC 52232</strain>
    </source>
</reference>
<feature type="chain" id="PRO_5046126704" evidence="1">
    <location>
        <begin position="21"/>
        <end position="1131"/>
    </location>
</feature>
<dbReference type="InterPro" id="IPR010496">
    <property type="entry name" value="AL/BT2_dom"/>
</dbReference>
<dbReference type="Proteomes" id="UP001597601">
    <property type="component" value="Unassembled WGS sequence"/>
</dbReference>
<name>A0ABW5XN47_9SPHI</name>
<evidence type="ECO:0000313" key="4">
    <source>
        <dbReference type="Proteomes" id="UP001597601"/>
    </source>
</evidence>
<dbReference type="SUPFAM" id="SSF48371">
    <property type="entry name" value="ARM repeat"/>
    <property type="match status" value="1"/>
</dbReference>
<evidence type="ECO:0000256" key="1">
    <source>
        <dbReference type="SAM" id="SignalP"/>
    </source>
</evidence>
<dbReference type="EMBL" id="JBHUON010000003">
    <property type="protein sequence ID" value="MFD2863819.1"/>
    <property type="molecule type" value="Genomic_DNA"/>
</dbReference>
<evidence type="ECO:0000259" key="2">
    <source>
        <dbReference type="Pfam" id="PF06439"/>
    </source>
</evidence>
<dbReference type="Gene3D" id="2.60.120.560">
    <property type="entry name" value="Exo-inulinase, domain 1"/>
    <property type="match status" value="2"/>
</dbReference>
<proteinExistence type="predicted"/>
<gene>
    <name evidence="3" type="ORF">ACFSYC_03880</name>
</gene>
<evidence type="ECO:0000313" key="3">
    <source>
        <dbReference type="EMBL" id="MFD2863819.1"/>
    </source>
</evidence>
<dbReference type="InterPro" id="IPR016024">
    <property type="entry name" value="ARM-type_fold"/>
</dbReference>
<sequence>MKKIYLILSAAILLQHVANGQDNTKIISLLAQMPAKDAASFKKNMSAVAALGEDGYVSLISGLSAPGKGNNASIEYAVGGFTSYVTQPGNEQLRKMSVSAYSKALQKLTDKQNKSFIISQFDLVGNNDAVSALQPYLTDNELADPAARALSKINTAASNAALLAALTKASGTARLFIIEALGDVRLKDAAKPINALANNGDAALAKTAMYALAQIADPSSEPVLAAAAAKAGFKYEKTNATGAYLIYAEQLLKNGNKVLVQKIANNLIAKAKSADLVNVRTNALQLLVATSVARQQVLLTAAGDANKQYRDAALRYALPYLTPATTALWVKKMATVNDSTKTDILYMLGQSTQTKAALPAILNLAKSKDLNLKTYAINAAVNIGQEQVLGDLIKLMATANSDEMELITTSISRMKGAGVATKIAAAIPTAKENVQVALLDILDSRAAVMQYNTVYTQLKSKNPRTRHAAYTALSHVSAPDNTPALFTLLNEATEEESAVQDALVSVLNISGDANQKVDMVLQQMAAAPEAKKPLYYKMLSAIGGPKALKAVTDGYAAGNDQTKAAAVNALVVWPNGGASSALIKIAKETKDADLQSTTISAYLGSVKQNTTQTAEQRLLKLREAMSAAQAVDQKKQILRDIEQAKCYNSILFAGRYLDDADLQATAANTVINIAIAGTYDGEIVKGLLSKASQYVAGSKAAVQKAAVTKYIAAMKAGEGFVKVFNGTDLTGWKGLVADPLKRGKMDAKTLGEAQAKADAAAKESWKVVNGELVFQSHGDNLATIKKYRDIEMLVDWKIIDDKKGQGDAGIYLRGSPQVQIWDLARTNVGAQVGSGGLYNNQTNPSKPLLVADNKLDEWNTFRILMKGDRVTVWLNGQLVTDNVMLENYWDRKQPIFPEEQIELQAHGSPVAYRDIYIKELPAEKPFELSKDEKKEGYKVLFDGTNMFSWTGNTVDYIIDSAANLAINPKPGKGSGGNLYTKEEFSDFVFRFEFKLTPGANNGLGIRAPLTGDAAYTGMELQILDNEHPMHKDLHVYQYHGSIYGTAAAKRGYLKLTGEWNYEEVIVNGPKIKVILNGTTILDADITDARKNGTLDKKEHPGLQRDSGHIAFLGHGSDVEFRNIRIKDLSKK</sequence>
<dbReference type="RefSeq" id="WP_377123727.1">
    <property type="nucleotide sequence ID" value="NZ_JBHUON010000003.1"/>
</dbReference>
<comment type="caution">
    <text evidence="3">The sequence shown here is derived from an EMBL/GenBank/DDBJ whole genome shotgun (WGS) entry which is preliminary data.</text>
</comment>
<organism evidence="3 4">
    <name type="scientific">Mucilaginibacter antarcticus</name>
    <dbReference type="NCBI Taxonomy" id="1855725"/>
    <lineage>
        <taxon>Bacteria</taxon>
        <taxon>Pseudomonadati</taxon>
        <taxon>Bacteroidota</taxon>
        <taxon>Sphingobacteriia</taxon>
        <taxon>Sphingobacteriales</taxon>
        <taxon>Sphingobacteriaceae</taxon>
        <taxon>Mucilaginibacter</taxon>
    </lineage>
</organism>
<dbReference type="Pfam" id="PF06439">
    <property type="entry name" value="3keto-disac_hyd"/>
    <property type="match status" value="2"/>
</dbReference>
<feature type="domain" description="3-keto-alpha-glucoside-1,2-lyase/3-keto-2-hydroxy-glucal hydratase" evidence="2">
    <location>
        <begin position="936"/>
        <end position="1126"/>
    </location>
</feature>
<dbReference type="Gene3D" id="1.25.10.10">
    <property type="entry name" value="Leucine-rich Repeat Variant"/>
    <property type="match status" value="3"/>
</dbReference>
<accession>A0ABW5XN47</accession>
<keyword evidence="4" id="KW-1185">Reference proteome</keyword>
<feature type="domain" description="3-keto-alpha-glucoside-1,2-lyase/3-keto-2-hydroxy-glucal hydratase" evidence="2">
    <location>
        <begin position="719"/>
        <end position="918"/>
    </location>
</feature>
<keyword evidence="1" id="KW-0732">Signal</keyword>
<dbReference type="InterPro" id="IPR011989">
    <property type="entry name" value="ARM-like"/>
</dbReference>
<feature type="signal peptide" evidence="1">
    <location>
        <begin position="1"/>
        <end position="20"/>
    </location>
</feature>